<dbReference type="OMA" id="IHQHIHN"/>
<feature type="region of interest" description="Disordered" evidence="5">
    <location>
        <begin position="677"/>
        <end position="710"/>
    </location>
</feature>
<dbReference type="SMART" id="SM00717">
    <property type="entry name" value="SANT"/>
    <property type="match status" value="3"/>
</dbReference>
<reference evidence="10" key="1">
    <citation type="submission" date="2016-03" db="EMBL/GenBank/DDBJ databases">
        <authorList>
            <person name="Devillers H."/>
        </authorList>
    </citation>
    <scope>NUCLEOTIDE SEQUENCE [LARGE SCALE GENOMIC DNA]</scope>
</reference>
<dbReference type="GO" id="GO:0001006">
    <property type="term" value="F:RNA polymerase III type 3 promoter sequence-specific DNA binding"/>
    <property type="evidence" value="ECO:0007669"/>
    <property type="project" value="TreeGrafter"/>
</dbReference>
<dbReference type="FunFam" id="1.10.10.60:FF:000498">
    <property type="entry name" value="Transcription factor"/>
    <property type="match status" value="1"/>
</dbReference>
<dbReference type="EMBL" id="LT598490">
    <property type="protein sequence ID" value="SCW02174.1"/>
    <property type="molecule type" value="Genomic_DNA"/>
</dbReference>
<dbReference type="InterPro" id="IPR017884">
    <property type="entry name" value="SANT_dom"/>
</dbReference>
<dbReference type="GO" id="GO:0000978">
    <property type="term" value="F:RNA polymerase II cis-regulatory region sequence-specific DNA binding"/>
    <property type="evidence" value="ECO:0007669"/>
    <property type="project" value="TreeGrafter"/>
</dbReference>
<evidence type="ECO:0000256" key="1">
    <source>
        <dbReference type="ARBA" id="ARBA00023015"/>
    </source>
</evidence>
<accession>A0A1G4MEJ7</accession>
<dbReference type="STRING" id="4955.A0A1G4MEJ7"/>
<keyword evidence="10" id="KW-1185">Reference proteome</keyword>
<protein>
    <submittedName>
        <fullName evidence="9">LAFE_0F00606g1_1</fullName>
    </submittedName>
</protein>
<dbReference type="InterPro" id="IPR009057">
    <property type="entry name" value="Homeodomain-like_sf"/>
</dbReference>
<dbReference type="InterPro" id="IPR051575">
    <property type="entry name" value="Myb-like_DNA-bd"/>
</dbReference>
<dbReference type="SUPFAM" id="SSF46689">
    <property type="entry name" value="Homeodomain-like"/>
    <property type="match status" value="1"/>
</dbReference>
<evidence type="ECO:0000313" key="10">
    <source>
        <dbReference type="Proteomes" id="UP000190831"/>
    </source>
</evidence>
<evidence type="ECO:0000259" key="8">
    <source>
        <dbReference type="PROSITE" id="PS51294"/>
    </source>
</evidence>
<evidence type="ECO:0000259" key="7">
    <source>
        <dbReference type="PROSITE" id="PS51293"/>
    </source>
</evidence>
<proteinExistence type="predicted"/>
<dbReference type="CDD" id="cd00167">
    <property type="entry name" value="SANT"/>
    <property type="match status" value="3"/>
</dbReference>
<dbReference type="GO" id="GO:0042796">
    <property type="term" value="P:snRNA transcription by RNA polymerase III"/>
    <property type="evidence" value="ECO:0007669"/>
    <property type="project" value="TreeGrafter"/>
</dbReference>
<dbReference type="Pfam" id="PF00249">
    <property type="entry name" value="Myb_DNA-binding"/>
    <property type="match status" value="2"/>
</dbReference>
<dbReference type="PANTHER" id="PTHR46621:SF1">
    <property type="entry name" value="SNRNA-ACTIVATING PROTEIN COMPLEX SUBUNIT 4"/>
    <property type="match status" value="1"/>
</dbReference>
<dbReference type="PROSITE" id="PS50090">
    <property type="entry name" value="MYB_LIKE"/>
    <property type="match status" value="3"/>
</dbReference>
<feature type="domain" description="HTH myb-type" evidence="8">
    <location>
        <begin position="106"/>
        <end position="160"/>
    </location>
</feature>
<dbReference type="PROSITE" id="PS51294">
    <property type="entry name" value="HTH_MYB"/>
    <property type="match status" value="2"/>
</dbReference>
<feature type="domain" description="SANT" evidence="7">
    <location>
        <begin position="109"/>
        <end position="154"/>
    </location>
</feature>
<dbReference type="InterPro" id="IPR001005">
    <property type="entry name" value="SANT/Myb"/>
</dbReference>
<dbReference type="GO" id="GO:0006355">
    <property type="term" value="P:regulation of DNA-templated transcription"/>
    <property type="evidence" value="ECO:0007669"/>
    <property type="project" value="UniProtKB-ARBA"/>
</dbReference>
<feature type="compositionally biased region" description="Basic and acidic residues" evidence="5">
    <location>
        <begin position="1"/>
        <end position="17"/>
    </location>
</feature>
<sequence length="710" mass="79485">MSQDSRKPKQKQCRIDPLDVTESLGYQTHRRGARKPWSKEEDELLRSSVNSSLIQMGYPEGIESVKSIQESNSACKRIHWDEIATRFDRNIRKTKDIRKRWTSSLDPNLKKGKWTIEEDEQLMKSYEKWGAQWLKISSEIPGRTEDQCAKRYIEVLDPSTKDRLRSWSLEEDLSLISKVKKYGTRWRKISTEMESRPSLTCRNRWRKIITMIMRGKASDTIAKAVQETSQNKELQSLDELRETLQMKIEGLNEDAAFDENQDQPISENRSTSEVVKSENTNGVPNNNALSSATSRSHSSSTSPAAIRPPSRNKTQSLPLFKDLAQPSISTDQNKHKKVGESNLSKVGQGSNSSKHATPTSTHMDWRFALKDNAGLHISEGTISNSDLVKELIENARKRSVKISIHQHIHNHYGFVPQINNAQTPGSGADYLNQFSPLPFYGEANNGDKLPNELELEADFLSRTPNYASLALDSTLQAEQLLQPKGITFQQLQHHHHHYSSLPINPQKAPPPSSTGSHSTTGADLEEIGPGRKFHFNYLPPSVKPQLNSSDPSHTPDLGSVSNPSPSGQNTSNRRKRRKRTKQSSSEGNTPLTNNICVEVSPKGISESRDEADTQKHISGLTPATVSTVGEEEGLDFWESLRSLAAVPENDVQNVPIEGQSDEYGFFYNIYDSKPDLLGIGPQQRTNSDKGPNNGGEPLDTTYKGLPFNPS</sequence>
<organism evidence="9 10">
    <name type="scientific">Lachancea fermentati</name>
    <name type="common">Zygosaccharomyces fermentati</name>
    <dbReference type="NCBI Taxonomy" id="4955"/>
    <lineage>
        <taxon>Eukaryota</taxon>
        <taxon>Fungi</taxon>
        <taxon>Dikarya</taxon>
        <taxon>Ascomycota</taxon>
        <taxon>Saccharomycotina</taxon>
        <taxon>Saccharomycetes</taxon>
        <taxon>Saccharomycetales</taxon>
        <taxon>Saccharomycetaceae</taxon>
        <taxon>Lachancea</taxon>
    </lineage>
</organism>
<feature type="domain" description="Myb-like" evidence="6">
    <location>
        <begin position="106"/>
        <end position="156"/>
    </location>
</feature>
<feature type="compositionally biased region" description="Polar residues" evidence="5">
    <location>
        <begin position="586"/>
        <end position="595"/>
    </location>
</feature>
<evidence type="ECO:0000256" key="3">
    <source>
        <dbReference type="ARBA" id="ARBA00023163"/>
    </source>
</evidence>
<feature type="domain" description="Myb-like" evidence="6">
    <location>
        <begin position="159"/>
        <end position="209"/>
    </location>
</feature>
<dbReference type="PROSITE" id="PS51293">
    <property type="entry name" value="SANT"/>
    <property type="match status" value="1"/>
</dbReference>
<feature type="region of interest" description="Disordered" evidence="5">
    <location>
        <begin position="1"/>
        <end position="39"/>
    </location>
</feature>
<feature type="domain" description="HTH myb-type" evidence="8">
    <location>
        <begin position="165"/>
        <end position="213"/>
    </location>
</feature>
<feature type="region of interest" description="Disordered" evidence="5">
    <location>
        <begin position="254"/>
        <end position="359"/>
    </location>
</feature>
<feature type="domain" description="Myb-like" evidence="6">
    <location>
        <begin position="29"/>
        <end position="105"/>
    </location>
</feature>
<keyword evidence="4" id="KW-0539">Nucleus</keyword>
<dbReference type="OrthoDB" id="2143914at2759"/>
<evidence type="ECO:0000259" key="6">
    <source>
        <dbReference type="PROSITE" id="PS50090"/>
    </source>
</evidence>
<feature type="compositionally biased region" description="Low complexity" evidence="5">
    <location>
        <begin position="288"/>
        <end position="305"/>
    </location>
</feature>
<dbReference type="GO" id="GO:0019185">
    <property type="term" value="C:snRNA-activating protein complex"/>
    <property type="evidence" value="ECO:0007669"/>
    <property type="project" value="TreeGrafter"/>
</dbReference>
<keyword evidence="2" id="KW-0238">DNA-binding</keyword>
<evidence type="ECO:0000256" key="4">
    <source>
        <dbReference type="ARBA" id="ARBA00023242"/>
    </source>
</evidence>
<dbReference type="InterPro" id="IPR017930">
    <property type="entry name" value="Myb_dom"/>
</dbReference>
<keyword evidence="3" id="KW-0804">Transcription</keyword>
<gene>
    <name evidence="9" type="ORF">LAFE_0F00606G</name>
</gene>
<dbReference type="AlphaFoldDB" id="A0A1G4MEJ7"/>
<feature type="compositionally biased region" description="Basic and acidic residues" evidence="5">
    <location>
        <begin position="605"/>
        <end position="615"/>
    </location>
</feature>
<feature type="compositionally biased region" description="Basic residues" evidence="5">
    <location>
        <begin position="572"/>
        <end position="581"/>
    </location>
</feature>
<dbReference type="Gene3D" id="1.10.10.60">
    <property type="entry name" value="Homeodomain-like"/>
    <property type="match status" value="3"/>
</dbReference>
<name>A0A1G4MEJ7_LACFM</name>
<dbReference type="PANTHER" id="PTHR46621">
    <property type="entry name" value="SNRNA-ACTIVATING PROTEIN COMPLEX SUBUNIT 4"/>
    <property type="match status" value="1"/>
</dbReference>
<feature type="region of interest" description="Disordered" evidence="5">
    <location>
        <begin position="491"/>
        <end position="616"/>
    </location>
</feature>
<keyword evidence="1" id="KW-0805">Transcription regulation</keyword>
<feature type="compositionally biased region" description="Polar residues" evidence="5">
    <location>
        <begin position="341"/>
        <end position="359"/>
    </location>
</feature>
<dbReference type="Proteomes" id="UP000190831">
    <property type="component" value="Chromosome F"/>
</dbReference>
<evidence type="ECO:0000313" key="9">
    <source>
        <dbReference type="EMBL" id="SCW02174.1"/>
    </source>
</evidence>
<evidence type="ECO:0000256" key="5">
    <source>
        <dbReference type="SAM" id="MobiDB-lite"/>
    </source>
</evidence>
<evidence type="ECO:0000256" key="2">
    <source>
        <dbReference type="ARBA" id="ARBA00023125"/>
    </source>
</evidence>
<feature type="compositionally biased region" description="Polar residues" evidence="5">
    <location>
        <begin position="262"/>
        <end position="287"/>
    </location>
</feature>
<dbReference type="GO" id="GO:0042795">
    <property type="term" value="P:snRNA transcription by RNA polymerase II"/>
    <property type="evidence" value="ECO:0007669"/>
    <property type="project" value="TreeGrafter"/>
</dbReference>